<dbReference type="PATRIC" id="fig|45065.4.peg.1524"/>
<name>A0A0W0TTJ4_9GAMM</name>
<dbReference type="GO" id="GO:0003887">
    <property type="term" value="F:DNA-directed DNA polymerase activity"/>
    <property type="evidence" value="ECO:0007669"/>
    <property type="project" value="TreeGrafter"/>
</dbReference>
<dbReference type="Pfam" id="PF13438">
    <property type="entry name" value="DUF4113"/>
    <property type="match status" value="1"/>
</dbReference>
<dbReference type="InterPro" id="IPR001126">
    <property type="entry name" value="UmuC"/>
</dbReference>
<dbReference type="PROSITE" id="PS50173">
    <property type="entry name" value="UMUC"/>
    <property type="match status" value="1"/>
</dbReference>
<dbReference type="InterPro" id="IPR043502">
    <property type="entry name" value="DNA/RNA_pol_sf"/>
</dbReference>
<dbReference type="Pfam" id="PF11799">
    <property type="entry name" value="IMS_C"/>
    <property type="match status" value="1"/>
</dbReference>
<evidence type="ECO:0000313" key="6">
    <source>
        <dbReference type="EMBL" id="KTC98964.1"/>
    </source>
</evidence>
<dbReference type="PANTHER" id="PTHR11076:SF34">
    <property type="entry name" value="PROTEIN UMUC"/>
    <property type="match status" value="1"/>
</dbReference>
<evidence type="ECO:0000256" key="2">
    <source>
        <dbReference type="ARBA" id="ARBA00022763"/>
    </source>
</evidence>
<dbReference type="Gene3D" id="3.40.1170.60">
    <property type="match status" value="1"/>
</dbReference>
<dbReference type="PANTHER" id="PTHR11076">
    <property type="entry name" value="DNA REPAIR POLYMERASE UMUC / TRANSFERASE FAMILY MEMBER"/>
    <property type="match status" value="1"/>
</dbReference>
<dbReference type="GO" id="GO:0005829">
    <property type="term" value="C:cytosol"/>
    <property type="evidence" value="ECO:0007669"/>
    <property type="project" value="TreeGrafter"/>
</dbReference>
<keyword evidence="5" id="KW-0742">SOS response</keyword>
<dbReference type="Gene3D" id="3.30.70.270">
    <property type="match status" value="1"/>
</dbReference>
<evidence type="ECO:0000313" key="7">
    <source>
        <dbReference type="Proteomes" id="UP000054785"/>
    </source>
</evidence>
<dbReference type="RefSeq" id="WP_028385701.1">
    <property type="nucleotide sequence ID" value="NZ_CAAAHN010000006.1"/>
</dbReference>
<dbReference type="InterPro" id="IPR017961">
    <property type="entry name" value="DNA_pol_Y-fam_little_finger"/>
</dbReference>
<dbReference type="STRING" id="45065.Lgee_1410"/>
<evidence type="ECO:0000256" key="4">
    <source>
        <dbReference type="ARBA" id="ARBA00023204"/>
    </source>
</evidence>
<dbReference type="InterPro" id="IPR043128">
    <property type="entry name" value="Rev_trsase/Diguanyl_cyclase"/>
</dbReference>
<keyword evidence="3" id="KW-0741">SOS mutagenesis</keyword>
<dbReference type="Proteomes" id="UP000054785">
    <property type="component" value="Unassembled WGS sequence"/>
</dbReference>
<dbReference type="OrthoDB" id="9808813at2"/>
<dbReference type="InterPro" id="IPR050116">
    <property type="entry name" value="DNA_polymerase-Y"/>
</dbReference>
<protein>
    <submittedName>
        <fullName evidence="6">DNA polymerase V, subunit C</fullName>
    </submittedName>
</protein>
<evidence type="ECO:0000256" key="5">
    <source>
        <dbReference type="ARBA" id="ARBA00023236"/>
    </source>
</evidence>
<dbReference type="InterPro" id="IPR025188">
    <property type="entry name" value="DUF4113"/>
</dbReference>
<sequence length="425" mass="47438">MFALIDCNNFYASCERLFRPDLRTTPIVVLSSNDGCVIARSNEARALVAMGEPYFKIRAICRAHGIAVFSSNFALYGDLSARVMQVIEQASDRVEIYSIDEVFLDLTGLSPEACRTFCETLRAKILRWTGIPTSIGLGTTKTLAKMANHVAKRILGVSVLDITEQRAWLSQIPVGEVWGVGRQWQRALVAAGIFTAQDLVAADMRMLRTLGNVRLQRVALELQGVICEGLAQSQPAQSIVSSRSFGAMQDSFEALAGAVSGHCRRAWTKLRRQGMRAGALSVFVLTNRYRPDLPQYSNRAECRLARPVDSLRELTRVSRILLERIYREGYAYKKVGVCFDALTPLAQASLFDEPNEQTQAADARWMHTFEAVQRRFGRDALYLAAEGIRRPWAARAGMCSPNYTTQWSALPRVRLSQCKNSSRLV</sequence>
<dbReference type="Gene3D" id="1.10.150.20">
    <property type="entry name" value="5' to 3' exonuclease, C-terminal subdomain"/>
    <property type="match status" value="1"/>
</dbReference>
<dbReference type="AlphaFoldDB" id="A0A0W0TTJ4"/>
<accession>A0A0W0TTJ4</accession>
<dbReference type="GO" id="GO:0006281">
    <property type="term" value="P:DNA repair"/>
    <property type="evidence" value="ECO:0007669"/>
    <property type="project" value="UniProtKB-KW"/>
</dbReference>
<gene>
    <name evidence="6" type="primary">umuC</name>
    <name evidence="6" type="ORF">Lgee_1410</name>
</gene>
<dbReference type="Pfam" id="PF00817">
    <property type="entry name" value="IMS"/>
    <property type="match status" value="1"/>
</dbReference>
<dbReference type="CDD" id="cd01700">
    <property type="entry name" value="PolY_Pol_V_umuC"/>
    <property type="match status" value="1"/>
</dbReference>
<dbReference type="GO" id="GO:0009432">
    <property type="term" value="P:SOS response"/>
    <property type="evidence" value="ECO:0007669"/>
    <property type="project" value="UniProtKB-KW"/>
</dbReference>
<comment type="caution">
    <text evidence="6">The sequence shown here is derived from an EMBL/GenBank/DDBJ whole genome shotgun (WGS) entry which is preliminary data.</text>
</comment>
<dbReference type="EMBL" id="LNYC01000052">
    <property type="protein sequence ID" value="KTC98964.1"/>
    <property type="molecule type" value="Genomic_DNA"/>
</dbReference>
<keyword evidence="2" id="KW-0227">DNA damage</keyword>
<reference evidence="6 7" key="1">
    <citation type="submission" date="2015-11" db="EMBL/GenBank/DDBJ databases">
        <title>Genomic analysis of 38 Legionella species identifies large and diverse effector repertoires.</title>
        <authorList>
            <person name="Burstein D."/>
            <person name="Amaro F."/>
            <person name="Zusman T."/>
            <person name="Lifshitz Z."/>
            <person name="Cohen O."/>
            <person name="Gilbert J.A."/>
            <person name="Pupko T."/>
            <person name="Shuman H.A."/>
            <person name="Segal G."/>
        </authorList>
    </citation>
    <scope>NUCLEOTIDE SEQUENCE [LARGE SCALE GENOMIC DNA]</scope>
    <source>
        <strain evidence="6 7">ATCC 49504</strain>
    </source>
</reference>
<keyword evidence="4" id="KW-0234">DNA repair</keyword>
<dbReference type="GO" id="GO:0042276">
    <property type="term" value="P:error-prone translesion synthesis"/>
    <property type="evidence" value="ECO:0007669"/>
    <property type="project" value="TreeGrafter"/>
</dbReference>
<comment type="similarity">
    <text evidence="1">Belongs to the DNA polymerase type-Y family.</text>
</comment>
<keyword evidence="7" id="KW-1185">Reference proteome</keyword>
<dbReference type="SUPFAM" id="SSF56672">
    <property type="entry name" value="DNA/RNA polymerases"/>
    <property type="match status" value="1"/>
</dbReference>
<evidence type="ECO:0000256" key="1">
    <source>
        <dbReference type="ARBA" id="ARBA00010945"/>
    </source>
</evidence>
<evidence type="ECO:0000256" key="3">
    <source>
        <dbReference type="ARBA" id="ARBA00023199"/>
    </source>
</evidence>
<proteinExistence type="inferred from homology"/>
<organism evidence="6 7">
    <name type="scientific">Legionella geestiana</name>
    <dbReference type="NCBI Taxonomy" id="45065"/>
    <lineage>
        <taxon>Bacteria</taxon>
        <taxon>Pseudomonadati</taxon>
        <taxon>Pseudomonadota</taxon>
        <taxon>Gammaproteobacteria</taxon>
        <taxon>Legionellales</taxon>
        <taxon>Legionellaceae</taxon>
        <taxon>Legionella</taxon>
    </lineage>
</organism>
<dbReference type="GO" id="GO:0003684">
    <property type="term" value="F:damaged DNA binding"/>
    <property type="evidence" value="ECO:0007669"/>
    <property type="project" value="InterPro"/>
</dbReference>